<feature type="domain" description="ABM" evidence="1">
    <location>
        <begin position="16"/>
        <end position="79"/>
    </location>
</feature>
<dbReference type="Pfam" id="PF03992">
    <property type="entry name" value="ABM"/>
    <property type="match status" value="1"/>
</dbReference>
<keyword evidence="2" id="KW-0560">Oxidoreductase</keyword>
<dbReference type="KEGG" id="clus:A9F13_07g02178"/>
<dbReference type="InterPro" id="IPR007138">
    <property type="entry name" value="ABM_dom"/>
</dbReference>
<evidence type="ECO:0000313" key="2">
    <source>
        <dbReference type="EMBL" id="OVF08745.1"/>
    </source>
</evidence>
<name>A0AA91Q0Q4_CLALS</name>
<dbReference type="InterPro" id="IPR011008">
    <property type="entry name" value="Dimeric_a/b-barrel"/>
</dbReference>
<organism evidence="2 3">
    <name type="scientific">Clavispora lusitaniae</name>
    <name type="common">Candida lusitaniae</name>
    <dbReference type="NCBI Taxonomy" id="36911"/>
    <lineage>
        <taxon>Eukaryota</taxon>
        <taxon>Fungi</taxon>
        <taxon>Dikarya</taxon>
        <taxon>Ascomycota</taxon>
        <taxon>Saccharomycotina</taxon>
        <taxon>Pichiomycetes</taxon>
        <taxon>Metschnikowiaceae</taxon>
        <taxon>Clavispora</taxon>
    </lineage>
</organism>
<dbReference type="InterPro" id="IPR052936">
    <property type="entry name" value="Jasmonate_Hydroxylase-like"/>
</dbReference>
<proteinExistence type="predicted"/>
<gene>
    <name evidence="2" type="ORF">A9F13_07g02178</name>
</gene>
<comment type="caution">
    <text evidence="2">The sequence shown here is derived from an EMBL/GenBank/DDBJ whole genome shotgun (WGS) entry which is preliminary data.</text>
</comment>
<dbReference type="SUPFAM" id="SSF54909">
    <property type="entry name" value="Dimeric alpha+beta barrel"/>
    <property type="match status" value="1"/>
</dbReference>
<evidence type="ECO:0000259" key="1">
    <source>
        <dbReference type="Pfam" id="PF03992"/>
    </source>
</evidence>
<dbReference type="GO" id="GO:0004497">
    <property type="term" value="F:monooxygenase activity"/>
    <property type="evidence" value="ECO:0007669"/>
    <property type="project" value="UniProtKB-KW"/>
</dbReference>
<dbReference type="AlphaFoldDB" id="A0AA91Q0Q4"/>
<dbReference type="PANTHER" id="PTHR37811">
    <property type="entry name" value="BLL5343 PROTEIN"/>
    <property type="match status" value="1"/>
</dbReference>
<reference evidence="2 3" key="1">
    <citation type="submission" date="2017-04" db="EMBL/GenBank/DDBJ databases">
        <title>Draft genome of the yeast Clavispora lusitaniae type strain CBS 6936.</title>
        <authorList>
            <person name="Durrens P."/>
            <person name="Klopp C."/>
            <person name="Biteau N."/>
            <person name="Fitton-Ouhabi V."/>
            <person name="Dementhon K."/>
            <person name="Accoceberry I."/>
            <person name="Sherman D.J."/>
            <person name="Noel T."/>
        </authorList>
    </citation>
    <scope>NUCLEOTIDE SEQUENCE [LARGE SCALE GENOMIC DNA]</scope>
    <source>
        <strain evidence="2 3">CBS 6936</strain>
    </source>
</reference>
<dbReference type="PANTHER" id="PTHR37811:SF2">
    <property type="entry name" value="ABM DOMAIN-CONTAINING PROTEIN"/>
    <property type="match status" value="1"/>
</dbReference>
<accession>A0AA91Q0Q4</accession>
<dbReference type="Proteomes" id="UP000195602">
    <property type="component" value="Unassembled WGS sequence"/>
</dbReference>
<dbReference type="Gene3D" id="3.30.70.100">
    <property type="match status" value="1"/>
</dbReference>
<dbReference type="EMBL" id="LYUB02000007">
    <property type="protein sequence ID" value="OVF08745.1"/>
    <property type="molecule type" value="Genomic_DNA"/>
</dbReference>
<protein>
    <submittedName>
        <fullName evidence="2">Antibiotic biosynthesis monooxygenase</fullName>
    </submittedName>
</protein>
<keyword evidence="2" id="KW-0503">Monooxygenase</keyword>
<evidence type="ECO:0000313" key="3">
    <source>
        <dbReference type="Proteomes" id="UP000195602"/>
    </source>
</evidence>
<sequence length="107" mass="12425">MPPFTPYYAVVFVSKMNDLSDEDAKEYEELATRMSDLATTQSGYLGVDSVRDESKKGITVSYWADLDSIRQWKLNSYHTMARNQRARFYSYCSTKITKVERAYDFSS</sequence>